<dbReference type="EMBL" id="CAMKVN010002684">
    <property type="protein sequence ID" value="CAI2182169.1"/>
    <property type="molecule type" value="Genomic_DNA"/>
</dbReference>
<proteinExistence type="predicted"/>
<dbReference type="AlphaFoldDB" id="A0A9W4X2Q7"/>
<organism evidence="1 2">
    <name type="scientific">Funneliformis geosporum</name>
    <dbReference type="NCBI Taxonomy" id="1117311"/>
    <lineage>
        <taxon>Eukaryota</taxon>
        <taxon>Fungi</taxon>
        <taxon>Fungi incertae sedis</taxon>
        <taxon>Mucoromycota</taxon>
        <taxon>Glomeromycotina</taxon>
        <taxon>Glomeromycetes</taxon>
        <taxon>Glomerales</taxon>
        <taxon>Glomeraceae</taxon>
        <taxon>Funneliformis</taxon>
    </lineage>
</organism>
<evidence type="ECO:0000313" key="1">
    <source>
        <dbReference type="EMBL" id="CAI2182169.1"/>
    </source>
</evidence>
<accession>A0A9W4X2Q7</accession>
<evidence type="ECO:0000313" key="2">
    <source>
        <dbReference type="Proteomes" id="UP001153678"/>
    </source>
</evidence>
<dbReference type="Proteomes" id="UP001153678">
    <property type="component" value="Unassembled WGS sequence"/>
</dbReference>
<feature type="non-terminal residue" evidence="1">
    <location>
        <position position="1"/>
    </location>
</feature>
<dbReference type="OrthoDB" id="2405594at2759"/>
<keyword evidence="2" id="KW-1185">Reference proteome</keyword>
<comment type="caution">
    <text evidence="1">The sequence shown here is derived from an EMBL/GenBank/DDBJ whole genome shotgun (WGS) entry which is preliminary data.</text>
</comment>
<reference evidence="1" key="1">
    <citation type="submission" date="2022-08" db="EMBL/GenBank/DDBJ databases">
        <authorList>
            <person name="Kallberg Y."/>
            <person name="Tangrot J."/>
            <person name="Rosling A."/>
        </authorList>
    </citation>
    <scope>NUCLEOTIDE SEQUENCE</scope>
    <source>
        <strain evidence="1">Wild A</strain>
    </source>
</reference>
<name>A0A9W4X2Q7_9GLOM</name>
<gene>
    <name evidence="1" type="ORF">FWILDA_LOCUS10447</name>
</gene>
<sequence length="92" mass="10791">TPYTRQKHFPNTFDILNNSLVCLFCEHSVSWKYKVSVSSHVKSKVHIKNKRNYETAAQNIYPQTLDRVLSIAEFKKVVVQDLVKHLLKQTFL</sequence>
<protein>
    <submittedName>
        <fullName evidence="1">10432_t:CDS:1</fullName>
    </submittedName>
</protein>